<dbReference type="Pfam" id="PF08240">
    <property type="entry name" value="ADH_N"/>
    <property type="match status" value="1"/>
</dbReference>
<dbReference type="Pfam" id="PF00107">
    <property type="entry name" value="ADH_zinc_N"/>
    <property type="match status" value="1"/>
</dbReference>
<feature type="domain" description="Enoyl reductase (ER)" evidence="6">
    <location>
        <begin position="13"/>
        <end position="350"/>
    </location>
</feature>
<evidence type="ECO:0000256" key="4">
    <source>
        <dbReference type="ARBA" id="ARBA00023002"/>
    </source>
</evidence>
<keyword evidence="2 5" id="KW-0479">Metal-binding</keyword>
<keyword evidence="4" id="KW-0560">Oxidoreductase</keyword>
<accession>A0ABQ7GI00</accession>
<dbReference type="PANTHER" id="PTHR42813">
    <property type="entry name" value="ZINC-TYPE ALCOHOL DEHYDROGENASE-LIKE"/>
    <property type="match status" value="1"/>
</dbReference>
<evidence type="ECO:0000256" key="5">
    <source>
        <dbReference type="RuleBase" id="RU361277"/>
    </source>
</evidence>
<dbReference type="SUPFAM" id="SSF50129">
    <property type="entry name" value="GroES-like"/>
    <property type="match status" value="1"/>
</dbReference>
<dbReference type="Gene3D" id="3.90.180.10">
    <property type="entry name" value="Medium-chain alcohol dehydrogenases, catalytic domain"/>
    <property type="match status" value="1"/>
</dbReference>
<gene>
    <name evidence="7" type="ORF">DUNSADRAFT_9194</name>
</gene>
<dbReference type="InterPro" id="IPR020843">
    <property type="entry name" value="ER"/>
</dbReference>
<dbReference type="InterPro" id="IPR002328">
    <property type="entry name" value="ADH_Zn_CS"/>
</dbReference>
<dbReference type="PROSITE" id="PS00059">
    <property type="entry name" value="ADH_ZINC"/>
    <property type="match status" value="1"/>
</dbReference>
<evidence type="ECO:0000256" key="2">
    <source>
        <dbReference type="ARBA" id="ARBA00022723"/>
    </source>
</evidence>
<comment type="similarity">
    <text evidence="5">Belongs to the zinc-containing alcohol dehydrogenase family.</text>
</comment>
<keyword evidence="3 5" id="KW-0862">Zinc</keyword>
<name>A0ABQ7GI00_DUNSA</name>
<evidence type="ECO:0000259" key="6">
    <source>
        <dbReference type="SMART" id="SM00829"/>
    </source>
</evidence>
<evidence type="ECO:0000313" key="8">
    <source>
        <dbReference type="Proteomes" id="UP000815325"/>
    </source>
</evidence>
<evidence type="ECO:0000313" key="7">
    <source>
        <dbReference type="EMBL" id="KAF5834240.1"/>
    </source>
</evidence>
<dbReference type="InterPro" id="IPR036291">
    <property type="entry name" value="NAD(P)-bd_dom_sf"/>
</dbReference>
<protein>
    <submittedName>
        <fullName evidence="7">Chaperonin 10-like protein</fullName>
    </submittedName>
</protein>
<reference evidence="7" key="1">
    <citation type="submission" date="2017-08" db="EMBL/GenBank/DDBJ databases">
        <authorList>
            <person name="Polle J.E."/>
            <person name="Barry K."/>
            <person name="Cushman J."/>
            <person name="Schmutz J."/>
            <person name="Tran D."/>
            <person name="Hathwaick L.T."/>
            <person name="Yim W.C."/>
            <person name="Jenkins J."/>
            <person name="Mckie-Krisberg Z.M."/>
            <person name="Prochnik S."/>
            <person name="Lindquist E."/>
            <person name="Dockter R.B."/>
            <person name="Adam C."/>
            <person name="Molina H."/>
            <person name="Bunkerborg J."/>
            <person name="Jin E."/>
            <person name="Buchheim M."/>
            <person name="Magnuson J."/>
        </authorList>
    </citation>
    <scope>NUCLEOTIDE SEQUENCE</scope>
    <source>
        <strain evidence="7">CCAP 19/18</strain>
    </source>
</reference>
<dbReference type="EMBL" id="MU069768">
    <property type="protein sequence ID" value="KAF5834240.1"/>
    <property type="molecule type" value="Genomic_DNA"/>
</dbReference>
<dbReference type="Gene3D" id="3.40.50.720">
    <property type="entry name" value="NAD(P)-binding Rossmann-like Domain"/>
    <property type="match status" value="1"/>
</dbReference>
<dbReference type="InterPro" id="IPR013154">
    <property type="entry name" value="ADH-like_N"/>
</dbReference>
<dbReference type="SUPFAM" id="SSF51735">
    <property type="entry name" value="NAD(P)-binding Rossmann-fold domains"/>
    <property type="match status" value="1"/>
</dbReference>
<dbReference type="Proteomes" id="UP000815325">
    <property type="component" value="Unassembled WGS sequence"/>
</dbReference>
<dbReference type="PANTHER" id="PTHR42813:SF2">
    <property type="entry name" value="DEHYDROGENASE, ZINC-CONTAINING, PUTATIVE (AFU_ORTHOLOGUE AFUA_2G02810)-RELATED"/>
    <property type="match status" value="1"/>
</dbReference>
<proteinExistence type="inferred from homology"/>
<dbReference type="SMART" id="SM00829">
    <property type="entry name" value="PKS_ER"/>
    <property type="match status" value="1"/>
</dbReference>
<evidence type="ECO:0000256" key="1">
    <source>
        <dbReference type="ARBA" id="ARBA00001947"/>
    </source>
</evidence>
<keyword evidence="8" id="KW-1185">Reference proteome</keyword>
<evidence type="ECO:0000256" key="3">
    <source>
        <dbReference type="ARBA" id="ARBA00022833"/>
    </source>
</evidence>
<sequence length="403" mass="42550">MALPTHMQALTFGGKEKIVLSTVPTPQVIRPEDVIVKVACAAICGSDLHPFHGREGGIGKNCTTGHEFVGTVVALGNNVKSHRIGDRVASPFTTNCGGCFYCTIGATCRCSHEQAGGFGWVDDEQMLLPEKDRKANALQGAHAEFVRVPLADATCVKVPDSITDEEAILLGDILSTAFFAAENGDVGPGKAVVVVGCGPVGLLSILAAQQLGASKVWAVDSIPDRLAMAASFGAETLNFKACDVLATVRAGTEGRGADVALELVGTSQALRLGFDCIRPGGTLSSIGVNTDAAFPFSPQEAYGKQLTFKCGRCPARQFMEVSLRHARPDEPCRNSCRSWLPALLKRGPHIPESSHIGCTCMKVSKVIGSLTIGKPSRSCFLVHDLSGGNTYAVSRSQLYFTRS</sequence>
<dbReference type="InterPro" id="IPR013149">
    <property type="entry name" value="ADH-like_C"/>
</dbReference>
<dbReference type="InterPro" id="IPR011032">
    <property type="entry name" value="GroES-like_sf"/>
</dbReference>
<comment type="caution">
    <text evidence="7">The sequence shown here is derived from an EMBL/GenBank/DDBJ whole genome shotgun (WGS) entry which is preliminary data.</text>
</comment>
<comment type="cofactor">
    <cofactor evidence="1 5">
        <name>Zn(2+)</name>
        <dbReference type="ChEBI" id="CHEBI:29105"/>
    </cofactor>
</comment>
<organism evidence="7 8">
    <name type="scientific">Dunaliella salina</name>
    <name type="common">Green alga</name>
    <name type="synonym">Protococcus salinus</name>
    <dbReference type="NCBI Taxonomy" id="3046"/>
    <lineage>
        <taxon>Eukaryota</taxon>
        <taxon>Viridiplantae</taxon>
        <taxon>Chlorophyta</taxon>
        <taxon>core chlorophytes</taxon>
        <taxon>Chlorophyceae</taxon>
        <taxon>CS clade</taxon>
        <taxon>Chlamydomonadales</taxon>
        <taxon>Dunaliellaceae</taxon>
        <taxon>Dunaliella</taxon>
    </lineage>
</organism>